<dbReference type="Proteomes" id="UP000799779">
    <property type="component" value="Unassembled WGS sequence"/>
</dbReference>
<feature type="region of interest" description="Disordered" evidence="1">
    <location>
        <begin position="1"/>
        <end position="29"/>
    </location>
</feature>
<sequence length="230" mass="24868">MNRSQAEEVASQHSLQYPPTGDRGLQTGYNWPSLNPPSFQFMSASSKVAARLRRKILPKLSPATLSNMAKEVTSTITNAAPGGSVAIKSPALPGKITKAIGENTTGASMMIIPFCSVSVSGLPITRRRTTFESSAATHTPPPIDLLTTVASERPDPNDTADANQEPTTPGKGISKGRQAKSMQEEYVRGNSLTRLSANDSDAYRQYRRLLVECVLHGGIFLEFDVVVTWY</sequence>
<keyword evidence="3" id="KW-1185">Reference proteome</keyword>
<evidence type="ECO:0000313" key="3">
    <source>
        <dbReference type="Proteomes" id="UP000799779"/>
    </source>
</evidence>
<evidence type="ECO:0000313" key="2">
    <source>
        <dbReference type="EMBL" id="KAF2000461.1"/>
    </source>
</evidence>
<organism evidence="2 3">
    <name type="scientific">Amniculicola lignicola CBS 123094</name>
    <dbReference type="NCBI Taxonomy" id="1392246"/>
    <lineage>
        <taxon>Eukaryota</taxon>
        <taxon>Fungi</taxon>
        <taxon>Dikarya</taxon>
        <taxon>Ascomycota</taxon>
        <taxon>Pezizomycotina</taxon>
        <taxon>Dothideomycetes</taxon>
        <taxon>Pleosporomycetidae</taxon>
        <taxon>Pleosporales</taxon>
        <taxon>Amniculicolaceae</taxon>
        <taxon>Amniculicola</taxon>
    </lineage>
</organism>
<reference evidence="2" key="1">
    <citation type="journal article" date="2020" name="Stud. Mycol.">
        <title>101 Dothideomycetes genomes: a test case for predicting lifestyles and emergence of pathogens.</title>
        <authorList>
            <person name="Haridas S."/>
            <person name="Albert R."/>
            <person name="Binder M."/>
            <person name="Bloem J."/>
            <person name="Labutti K."/>
            <person name="Salamov A."/>
            <person name="Andreopoulos B."/>
            <person name="Baker S."/>
            <person name="Barry K."/>
            <person name="Bills G."/>
            <person name="Bluhm B."/>
            <person name="Cannon C."/>
            <person name="Castanera R."/>
            <person name="Culley D."/>
            <person name="Daum C."/>
            <person name="Ezra D."/>
            <person name="Gonzalez J."/>
            <person name="Henrissat B."/>
            <person name="Kuo A."/>
            <person name="Liang C."/>
            <person name="Lipzen A."/>
            <person name="Lutzoni F."/>
            <person name="Magnuson J."/>
            <person name="Mondo S."/>
            <person name="Nolan M."/>
            <person name="Ohm R."/>
            <person name="Pangilinan J."/>
            <person name="Park H.-J."/>
            <person name="Ramirez L."/>
            <person name="Alfaro M."/>
            <person name="Sun H."/>
            <person name="Tritt A."/>
            <person name="Yoshinaga Y."/>
            <person name="Zwiers L.-H."/>
            <person name="Turgeon B."/>
            <person name="Goodwin S."/>
            <person name="Spatafora J."/>
            <person name="Crous P."/>
            <person name="Grigoriev I."/>
        </authorList>
    </citation>
    <scope>NUCLEOTIDE SEQUENCE</scope>
    <source>
        <strain evidence="2">CBS 123094</strain>
    </source>
</reference>
<feature type="region of interest" description="Disordered" evidence="1">
    <location>
        <begin position="149"/>
        <end position="182"/>
    </location>
</feature>
<proteinExistence type="predicted"/>
<accession>A0A6A5WJX2</accession>
<name>A0A6A5WJX2_9PLEO</name>
<protein>
    <submittedName>
        <fullName evidence="2">Uncharacterized protein</fullName>
    </submittedName>
</protein>
<dbReference type="EMBL" id="ML977589">
    <property type="protein sequence ID" value="KAF2000461.1"/>
    <property type="molecule type" value="Genomic_DNA"/>
</dbReference>
<evidence type="ECO:0000256" key="1">
    <source>
        <dbReference type="SAM" id="MobiDB-lite"/>
    </source>
</evidence>
<gene>
    <name evidence="2" type="ORF">P154DRAFT_202766</name>
</gene>
<dbReference type="AlphaFoldDB" id="A0A6A5WJX2"/>